<name>A0A1H9FCH0_9BACT</name>
<evidence type="ECO:0000313" key="6">
    <source>
        <dbReference type="EMBL" id="SEQ35607.1"/>
    </source>
</evidence>
<feature type="transmembrane region" description="Helical" evidence="4">
    <location>
        <begin position="6"/>
        <end position="28"/>
    </location>
</feature>
<feature type="transmembrane region" description="Helical" evidence="4">
    <location>
        <begin position="137"/>
        <end position="157"/>
    </location>
</feature>
<dbReference type="InterPro" id="IPR018060">
    <property type="entry name" value="HTH_AraC"/>
</dbReference>
<keyword evidence="2" id="KW-0238">DNA-binding</keyword>
<protein>
    <submittedName>
        <fullName evidence="6">Transcriptional regulator, AraC family</fullName>
    </submittedName>
</protein>
<dbReference type="Proteomes" id="UP000199021">
    <property type="component" value="Unassembled WGS sequence"/>
</dbReference>
<sequence length="353" mass="40339">MEVSQQLLFFFSALGAFNGLVLSIYLLFFLRPGRLSNRLLGLLLLALSIRIGKSVFFHFDRTLAAEYLQFGLTACFFIGPLLWAYLKASRDGLERIPRSWWFGFVTLAVIILGVGYWRPYAQYPAFWNGETNLIGYGIYNVWSLGILASAYVLWPIFRKGEKWSVIELWWVNVFAGNLIVHLAFRFGAYAGYIAGALSFSLVFYLFILWFVLQRRQAGFLVKERPKYGDRKIEATEAEDLLQRCQTLMETEQPYLDRGFKLVDLAKAVDSTPHQISQLLNDNAGQSFAAFINAYRVKHAQRSILTEDHLTLEAIGEESGFGSKSAFYSAFKEETGTTPARYRKQLLTVTRPQE</sequence>
<dbReference type="STRING" id="478744.SAMN05444359_108180"/>
<dbReference type="SUPFAM" id="SSF46689">
    <property type="entry name" value="Homeodomain-like"/>
    <property type="match status" value="1"/>
</dbReference>
<keyword evidence="7" id="KW-1185">Reference proteome</keyword>
<dbReference type="InterPro" id="IPR009057">
    <property type="entry name" value="Homeodomain-like_sf"/>
</dbReference>
<feature type="transmembrane region" description="Helical" evidence="4">
    <location>
        <begin position="192"/>
        <end position="212"/>
    </location>
</feature>
<dbReference type="PANTHER" id="PTHR43280">
    <property type="entry name" value="ARAC-FAMILY TRANSCRIPTIONAL REGULATOR"/>
    <property type="match status" value="1"/>
</dbReference>
<dbReference type="EMBL" id="FOFB01000008">
    <property type="protein sequence ID" value="SEQ35607.1"/>
    <property type="molecule type" value="Genomic_DNA"/>
</dbReference>
<dbReference type="PANTHER" id="PTHR43280:SF29">
    <property type="entry name" value="ARAC-FAMILY TRANSCRIPTIONAL REGULATOR"/>
    <property type="match status" value="1"/>
</dbReference>
<reference evidence="7" key="1">
    <citation type="submission" date="2016-10" db="EMBL/GenBank/DDBJ databases">
        <authorList>
            <person name="Varghese N."/>
            <person name="Submissions S."/>
        </authorList>
    </citation>
    <scope>NUCLEOTIDE SEQUENCE [LARGE SCALE GENOMIC DNA]</scope>
    <source>
        <strain evidence="7">DSM 24740</strain>
    </source>
</reference>
<keyword evidence="4" id="KW-1133">Transmembrane helix</keyword>
<dbReference type="AlphaFoldDB" id="A0A1H9FCH0"/>
<keyword evidence="4" id="KW-0472">Membrane</keyword>
<dbReference type="SMART" id="SM00342">
    <property type="entry name" value="HTH_ARAC"/>
    <property type="match status" value="1"/>
</dbReference>
<dbReference type="GO" id="GO:0003700">
    <property type="term" value="F:DNA-binding transcription factor activity"/>
    <property type="evidence" value="ECO:0007669"/>
    <property type="project" value="InterPro"/>
</dbReference>
<evidence type="ECO:0000259" key="5">
    <source>
        <dbReference type="PROSITE" id="PS01124"/>
    </source>
</evidence>
<feature type="transmembrane region" description="Helical" evidence="4">
    <location>
        <begin position="169"/>
        <end position="186"/>
    </location>
</feature>
<evidence type="ECO:0000313" key="7">
    <source>
        <dbReference type="Proteomes" id="UP000199021"/>
    </source>
</evidence>
<keyword evidence="1" id="KW-0805">Transcription regulation</keyword>
<dbReference type="Pfam" id="PF12833">
    <property type="entry name" value="HTH_18"/>
    <property type="match status" value="1"/>
</dbReference>
<dbReference type="PROSITE" id="PS00041">
    <property type="entry name" value="HTH_ARAC_FAMILY_1"/>
    <property type="match status" value="1"/>
</dbReference>
<dbReference type="RefSeq" id="WP_090167650.1">
    <property type="nucleotide sequence ID" value="NZ_FOFB01000008.1"/>
</dbReference>
<feature type="domain" description="HTH araC/xylS-type" evidence="5">
    <location>
        <begin position="245"/>
        <end position="344"/>
    </location>
</feature>
<dbReference type="InterPro" id="IPR018062">
    <property type="entry name" value="HTH_AraC-typ_CS"/>
</dbReference>
<accession>A0A1H9FCH0</accession>
<dbReference type="PROSITE" id="PS01124">
    <property type="entry name" value="HTH_ARAC_FAMILY_2"/>
    <property type="match status" value="1"/>
</dbReference>
<evidence type="ECO:0000256" key="3">
    <source>
        <dbReference type="ARBA" id="ARBA00023163"/>
    </source>
</evidence>
<gene>
    <name evidence="6" type="ORF">SAMN05444359_108180</name>
</gene>
<keyword evidence="3" id="KW-0804">Transcription</keyword>
<proteinExistence type="predicted"/>
<evidence type="ECO:0000256" key="1">
    <source>
        <dbReference type="ARBA" id="ARBA00023015"/>
    </source>
</evidence>
<feature type="transmembrane region" description="Helical" evidence="4">
    <location>
        <begin position="65"/>
        <end position="86"/>
    </location>
</feature>
<dbReference type="OrthoDB" id="6283866at2"/>
<evidence type="ECO:0000256" key="2">
    <source>
        <dbReference type="ARBA" id="ARBA00023125"/>
    </source>
</evidence>
<organism evidence="6 7">
    <name type="scientific">Neolewinella agarilytica</name>
    <dbReference type="NCBI Taxonomy" id="478744"/>
    <lineage>
        <taxon>Bacteria</taxon>
        <taxon>Pseudomonadati</taxon>
        <taxon>Bacteroidota</taxon>
        <taxon>Saprospiria</taxon>
        <taxon>Saprospirales</taxon>
        <taxon>Lewinellaceae</taxon>
        <taxon>Neolewinella</taxon>
    </lineage>
</organism>
<dbReference type="InParanoid" id="A0A1H9FCH0"/>
<evidence type="ECO:0000256" key="4">
    <source>
        <dbReference type="SAM" id="Phobius"/>
    </source>
</evidence>
<dbReference type="Gene3D" id="1.10.10.60">
    <property type="entry name" value="Homeodomain-like"/>
    <property type="match status" value="1"/>
</dbReference>
<feature type="transmembrane region" description="Helical" evidence="4">
    <location>
        <begin position="98"/>
        <end position="117"/>
    </location>
</feature>
<dbReference type="GO" id="GO:0043565">
    <property type="term" value="F:sequence-specific DNA binding"/>
    <property type="evidence" value="ECO:0007669"/>
    <property type="project" value="InterPro"/>
</dbReference>
<keyword evidence="4" id="KW-0812">Transmembrane</keyword>